<accession>A0A2L0EYI2</accession>
<dbReference type="Proteomes" id="UP000238348">
    <property type="component" value="Chromosome"/>
</dbReference>
<dbReference type="InterPro" id="IPR024508">
    <property type="entry name" value="DUF3226"/>
</dbReference>
<sequence length="258" mass="27691">MSRKHGILVVEGPTDQAVVGQALKLIGFKRFGGQVTALEPFWDQAKIVPTYPPKSGNLYERLPMPSILSSDTSSVAVYSGGGSSLVAQVKALLGNHDLHETLDAFGVVADADEGAPGDVARKYQRQFLDLFPTFPERAGEVSAGPPSLGVFVLPDNAQAGVVEHLVIECGDVVYPSHMERARRYVADFGEEDRRQGKWAPFDEQKALIASVASLLKPGKTNTASIADNLWISERTKPCAMLAALLEFLGALLGESQVS</sequence>
<organism evidence="1 2">
    <name type="scientific">Sorangium cellulosum</name>
    <name type="common">Polyangium cellulosum</name>
    <dbReference type="NCBI Taxonomy" id="56"/>
    <lineage>
        <taxon>Bacteria</taxon>
        <taxon>Pseudomonadati</taxon>
        <taxon>Myxococcota</taxon>
        <taxon>Polyangia</taxon>
        <taxon>Polyangiales</taxon>
        <taxon>Polyangiaceae</taxon>
        <taxon>Sorangium</taxon>
    </lineage>
</organism>
<dbReference type="RefSeq" id="WP_104982847.1">
    <property type="nucleotide sequence ID" value="NZ_CP012673.1"/>
</dbReference>
<dbReference type="OrthoDB" id="5517842at2"/>
<protein>
    <submittedName>
        <fullName evidence="1">Uncharacterized protein</fullName>
    </submittedName>
</protein>
<evidence type="ECO:0000313" key="1">
    <source>
        <dbReference type="EMBL" id="AUX44299.1"/>
    </source>
</evidence>
<dbReference type="Pfam" id="PF11536">
    <property type="entry name" value="DUF3226"/>
    <property type="match status" value="1"/>
</dbReference>
<dbReference type="AlphaFoldDB" id="A0A2L0EYI2"/>
<evidence type="ECO:0000313" key="2">
    <source>
        <dbReference type="Proteomes" id="UP000238348"/>
    </source>
</evidence>
<name>A0A2L0EYI2_SORCE</name>
<proteinExistence type="predicted"/>
<reference evidence="1 2" key="1">
    <citation type="submission" date="2015-09" db="EMBL/GenBank/DDBJ databases">
        <title>Sorangium comparison.</title>
        <authorList>
            <person name="Zaburannyi N."/>
            <person name="Bunk B."/>
            <person name="Overmann J."/>
            <person name="Mueller R."/>
        </authorList>
    </citation>
    <scope>NUCLEOTIDE SEQUENCE [LARGE SCALE GENOMIC DNA]</scope>
    <source>
        <strain evidence="1 2">So ce26</strain>
    </source>
</reference>
<gene>
    <name evidence="1" type="ORF">SOCE26_057630</name>
</gene>
<dbReference type="EMBL" id="CP012673">
    <property type="protein sequence ID" value="AUX44299.1"/>
    <property type="molecule type" value="Genomic_DNA"/>
</dbReference>